<gene>
    <name evidence="2" type="ORF">AWB82_02415</name>
</gene>
<dbReference type="Proteomes" id="UP000054596">
    <property type="component" value="Unassembled WGS sequence"/>
</dbReference>
<evidence type="ECO:0000313" key="3">
    <source>
        <dbReference type="Proteomes" id="UP000054596"/>
    </source>
</evidence>
<evidence type="ECO:0000256" key="1">
    <source>
        <dbReference type="SAM" id="Phobius"/>
    </source>
</evidence>
<proteinExistence type="predicted"/>
<comment type="caution">
    <text evidence="2">The sequence shown here is derived from an EMBL/GenBank/DDBJ whole genome shotgun (WGS) entry which is preliminary data.</text>
</comment>
<sequence>MIPAGRSIRHKNKNFYAAGLCRVFSFVRNIFIQMFVHKISKKAQLLRTLDRHFEHATTTDEVML</sequence>
<feature type="transmembrane region" description="Helical" evidence="1">
    <location>
        <begin position="15"/>
        <end position="36"/>
    </location>
</feature>
<protein>
    <submittedName>
        <fullName evidence="2">Uncharacterized protein</fullName>
    </submittedName>
</protein>
<reference evidence="2" key="1">
    <citation type="submission" date="2016-01" db="EMBL/GenBank/DDBJ databases">
        <authorList>
            <person name="Peeters C."/>
        </authorList>
    </citation>
    <scope>NUCLEOTIDE SEQUENCE [LARGE SCALE GENOMIC DNA]</scope>
    <source>
        <strain evidence="2">LMG 29325</strain>
    </source>
</reference>
<keyword evidence="1" id="KW-0812">Transmembrane</keyword>
<organism evidence="2 3">
    <name type="scientific">Caballeronia glebae</name>
    <dbReference type="NCBI Taxonomy" id="1777143"/>
    <lineage>
        <taxon>Bacteria</taxon>
        <taxon>Pseudomonadati</taxon>
        <taxon>Pseudomonadota</taxon>
        <taxon>Betaproteobacteria</taxon>
        <taxon>Burkholderiales</taxon>
        <taxon>Burkholderiaceae</taxon>
        <taxon>Caballeronia</taxon>
    </lineage>
</organism>
<keyword evidence="3" id="KW-1185">Reference proteome</keyword>
<keyword evidence="1" id="KW-0472">Membrane</keyword>
<accession>A0A158AIZ3</accession>
<keyword evidence="1" id="KW-1133">Transmembrane helix</keyword>
<dbReference type="EMBL" id="FCOJ02000014">
    <property type="protein sequence ID" value="SAK57705.1"/>
    <property type="molecule type" value="Genomic_DNA"/>
</dbReference>
<dbReference type="AlphaFoldDB" id="A0A158AIZ3"/>
<dbReference type="RefSeq" id="WP_086967360.1">
    <property type="nucleotide sequence ID" value="NZ_FCOJ02000014.1"/>
</dbReference>
<name>A0A158AIZ3_9BURK</name>
<evidence type="ECO:0000313" key="2">
    <source>
        <dbReference type="EMBL" id="SAK57705.1"/>
    </source>
</evidence>
<dbReference type="STRING" id="1777143.AWB82_02415"/>